<dbReference type="SMART" id="SM01230">
    <property type="entry name" value="Gln-synt_C"/>
    <property type="match status" value="1"/>
</dbReference>
<dbReference type="AlphaFoldDB" id="A0A6J6UM26"/>
<proteinExistence type="inferred from homology"/>
<dbReference type="GO" id="GO:0005524">
    <property type="term" value="F:ATP binding"/>
    <property type="evidence" value="ECO:0007669"/>
    <property type="project" value="UniProtKB-KW"/>
</dbReference>
<evidence type="ECO:0000256" key="5">
    <source>
        <dbReference type="ARBA" id="ARBA00022741"/>
    </source>
</evidence>
<evidence type="ECO:0000259" key="9">
    <source>
        <dbReference type="PROSITE" id="PS51987"/>
    </source>
</evidence>
<dbReference type="SUPFAM" id="SSF54368">
    <property type="entry name" value="Glutamine synthetase, N-terminal domain"/>
    <property type="match status" value="1"/>
</dbReference>
<dbReference type="EMBL" id="CAEZWB010000143">
    <property type="protein sequence ID" value="CAB4654171.1"/>
    <property type="molecule type" value="Genomic_DNA"/>
</dbReference>
<dbReference type="PROSITE" id="PS51987">
    <property type="entry name" value="GS_CATALYTIC"/>
    <property type="match status" value="1"/>
</dbReference>
<dbReference type="FunFam" id="3.30.590.10:FF:000003">
    <property type="entry name" value="Glutamine synthetase 2"/>
    <property type="match status" value="1"/>
</dbReference>
<comment type="cofactor">
    <cofactor evidence="1">
        <name>Mg(2+)</name>
        <dbReference type="ChEBI" id="CHEBI:18420"/>
    </cofactor>
</comment>
<dbReference type="Pfam" id="PF00120">
    <property type="entry name" value="Gln-synt_C"/>
    <property type="match status" value="1"/>
</dbReference>
<keyword evidence="6" id="KW-0067">ATP-binding</keyword>
<dbReference type="SUPFAM" id="SSF55931">
    <property type="entry name" value="Glutamine synthetase/guanido kinase"/>
    <property type="match status" value="1"/>
</dbReference>
<evidence type="ECO:0000256" key="3">
    <source>
        <dbReference type="ARBA" id="ARBA00022598"/>
    </source>
</evidence>
<dbReference type="InterPro" id="IPR008146">
    <property type="entry name" value="Gln_synth_cat_dom"/>
</dbReference>
<evidence type="ECO:0000256" key="1">
    <source>
        <dbReference type="ARBA" id="ARBA00001946"/>
    </source>
</evidence>
<evidence type="ECO:0000313" key="10">
    <source>
        <dbReference type="EMBL" id="CAB4654171.1"/>
    </source>
</evidence>
<dbReference type="InterPro" id="IPR036651">
    <property type="entry name" value="Gln_synt_N_sf"/>
</dbReference>
<keyword evidence="3" id="KW-0436">Ligase</keyword>
<dbReference type="PANTHER" id="PTHR43785:SF12">
    <property type="entry name" value="TYPE-1 GLUTAMINE SYNTHETASE 2"/>
    <property type="match status" value="1"/>
</dbReference>
<dbReference type="Pfam" id="PF03951">
    <property type="entry name" value="Gln-synt_N"/>
    <property type="match status" value="1"/>
</dbReference>
<protein>
    <submittedName>
        <fullName evidence="11">Unannotated protein</fullName>
    </submittedName>
</protein>
<evidence type="ECO:0000256" key="6">
    <source>
        <dbReference type="ARBA" id="ARBA00022840"/>
    </source>
</evidence>
<evidence type="ECO:0000256" key="4">
    <source>
        <dbReference type="ARBA" id="ARBA00022723"/>
    </source>
</evidence>
<dbReference type="PROSITE" id="PS51986">
    <property type="entry name" value="GS_BETA_GRASP"/>
    <property type="match status" value="1"/>
</dbReference>
<dbReference type="InterPro" id="IPR014746">
    <property type="entry name" value="Gln_synth/guanido_kin_cat_dom"/>
</dbReference>
<dbReference type="GO" id="GO:0004356">
    <property type="term" value="F:glutamine synthetase activity"/>
    <property type="evidence" value="ECO:0007669"/>
    <property type="project" value="InterPro"/>
</dbReference>
<name>A0A6J6UM26_9ZZZZ</name>
<dbReference type="EMBL" id="CAEZZM010000037">
    <property type="protein sequence ID" value="CAB4760118.1"/>
    <property type="molecule type" value="Genomic_DNA"/>
</dbReference>
<evidence type="ECO:0000256" key="2">
    <source>
        <dbReference type="ARBA" id="ARBA00009897"/>
    </source>
</evidence>
<keyword evidence="4" id="KW-0479">Metal-binding</keyword>
<comment type="similarity">
    <text evidence="2">Belongs to the glutamine synthetase family.</text>
</comment>
<dbReference type="PANTHER" id="PTHR43785">
    <property type="entry name" value="GAMMA-GLUTAMYLPUTRESCINE SYNTHETASE"/>
    <property type="match status" value="1"/>
</dbReference>
<keyword evidence="7" id="KW-0460">Magnesium</keyword>
<sequence length="448" mass="50496">MAPMQDQQRDYVLRTVEERGIRLVRLWFTDVLGTLKSFAISPAEMENAMNDGMSFDGSSIDGYSRVQESDVLALPDANTFEVLPWADTKGAEARVFCDIAKLDGTPFDGDPRQVLKRNLNAAREKGYSFYIAPDIEYFYFAPPDGTNKPVPLDEGGFFDLTSTDIASSLRKETIRTLETMSIPVEYSFHEDAPSQHEIDLRHTDALTMADSVMTFRFVVKEIAALHNVHATFMPKPLENIQGSGMHLHLSLFKGEENAFYSADDPYNLSPTAKCFMAGLLRHAAEITAVTNQTVNSYKRLVPGFEAPVHISWARNNRSGLIRVPIPKRGSESATRLEYRSPDPACNPYLAFSVILAAGLRGIEQGYELPKEADSNLFEMSDSELEKLSIQQLPQSLSDALRVMENSSLVAEALGEHIFEWFLRNKRHEWRSYKTHISEYELGRYLKSL</sequence>
<gene>
    <name evidence="10" type="ORF">UFOPK2166_01001</name>
    <name evidence="11" type="ORF">UFOPK2872_00454</name>
</gene>
<dbReference type="InterPro" id="IPR008147">
    <property type="entry name" value="Gln_synt_N"/>
</dbReference>
<dbReference type="GO" id="GO:0046872">
    <property type="term" value="F:metal ion binding"/>
    <property type="evidence" value="ECO:0007669"/>
    <property type="project" value="UniProtKB-KW"/>
</dbReference>
<dbReference type="GO" id="GO:0006542">
    <property type="term" value="P:glutamine biosynthetic process"/>
    <property type="evidence" value="ECO:0007669"/>
    <property type="project" value="InterPro"/>
</dbReference>
<evidence type="ECO:0000313" key="11">
    <source>
        <dbReference type="EMBL" id="CAB4760118.1"/>
    </source>
</evidence>
<keyword evidence="5" id="KW-0547">Nucleotide-binding</keyword>
<dbReference type="Gene3D" id="3.30.590.10">
    <property type="entry name" value="Glutamine synthetase/guanido kinase, catalytic domain"/>
    <property type="match status" value="1"/>
</dbReference>
<evidence type="ECO:0000259" key="8">
    <source>
        <dbReference type="PROSITE" id="PS51986"/>
    </source>
</evidence>
<organism evidence="11">
    <name type="scientific">freshwater metagenome</name>
    <dbReference type="NCBI Taxonomy" id="449393"/>
    <lineage>
        <taxon>unclassified sequences</taxon>
        <taxon>metagenomes</taxon>
        <taxon>ecological metagenomes</taxon>
    </lineage>
</organism>
<accession>A0A6J6UM26</accession>
<feature type="domain" description="GS catalytic" evidence="9">
    <location>
        <begin position="111"/>
        <end position="448"/>
    </location>
</feature>
<reference evidence="11" key="1">
    <citation type="submission" date="2020-05" db="EMBL/GenBank/DDBJ databases">
        <authorList>
            <person name="Chiriac C."/>
            <person name="Salcher M."/>
            <person name="Ghai R."/>
            <person name="Kavagutti S V."/>
        </authorList>
    </citation>
    <scope>NUCLEOTIDE SEQUENCE</scope>
</reference>
<feature type="domain" description="GS beta-grasp" evidence="8">
    <location>
        <begin position="19"/>
        <end position="104"/>
    </location>
</feature>
<evidence type="ECO:0000256" key="7">
    <source>
        <dbReference type="ARBA" id="ARBA00022842"/>
    </source>
</evidence>
<dbReference type="Gene3D" id="3.10.20.70">
    <property type="entry name" value="Glutamine synthetase, N-terminal domain"/>
    <property type="match status" value="1"/>
</dbReference>